<sequence length="1022" mass="116663">MLDRLRRYFKIKQLIAVIILLSTMLLMLSTIYYTDAPEQESPAAVQGTLDLSSWDFTKDRSVFLNGEWDFYPGKLLQPEELPKETHYFMKVPGGWDKTKGAFLQKSRGNGTYRLSVKLPELQEQLGLKIHNIWMAHRLFINGQLVKESGLPSDSLEGYQALNTPYVVVVEPAEELEIVIQVSNQVHFTGGIAHPIQLGLKNYIEKKNMLAFGGDMAVFLLFLMFGIYHLHMYNMRDKEKTYLFSGLFLLSISIVSITFGEKVLMQVFEEIPFAVAYKLQDFFLFASFAALTLFIQSLEPGTIKGRNLILSLMPVLIYLGVVILIPYHWYSPVKLYITFYANLLLFFYIIRLIYMLFYKKQGKLPLNESVYIFLCCIFAGVIIIDYNLYYSGYTNGNMIARLGIFAFLLSLNLFLSRRFTNKMNEVQALSEELIRSREIKDEFLARTSHELKTPLHGIINISGHLLKGETSSLSLEQRENLLLLQDTSSRLSLLVNDLVDIIKLRHEDLQLNLITVDLYVVIQLVFQLLSFDLQGKEVKMLNKVKPMTFVEADENRLRQILYNITSNAMKHTEKGEIVAQAREEGLDIVLTISDTGKGIPQEHWELVFKDFNHDSLPQQDYKQGMGLGLYISRQLARKMKGEVWIADSVVNKGTSMAVRLAKGQCLNTEMTAGSVLERKVWSSKPTSSGLSEKMKKILIVDDEPTNIRVLSLMLEGEYQVSAAYSGEKALESLKNEKFHLLLTDLMMPGMSGIELTQQIRQNYSLIELPIIIATARNREREIELAYQNGANDYITKPFTAEEVQWRVRSLLKLTDTMEKAFESEMAYLQAQIKPHFIYNALSNIIALCHEDGEKASEMLSLLSRYLRHIFQRDQNQQTLQLQQELDLIKTYVEIEQLRFGKHLHYETYVDPEILKKGIKIPTLLIQPLVENAIRHGLFNKEGEGTVSLRITEGEGFIHIIVEDNGVGMSEDEVGRILNGKGGKGVGLKNVLMRVASLPKAAFLIDSELEKGTRCSIFLPKELV</sequence>
<keyword evidence="6 13" id="KW-0418">Kinase</keyword>
<comment type="catalytic activity">
    <reaction evidence="1">
        <text>ATP + protein L-histidine = ADP + protein N-phospho-L-histidine.</text>
        <dbReference type="EC" id="2.7.13.3"/>
    </reaction>
</comment>
<comment type="caution">
    <text evidence="13">The sequence shown here is derived from an EMBL/GenBank/DDBJ whole genome shotgun (WGS) entry which is preliminary data.</text>
</comment>
<dbReference type="InterPro" id="IPR036097">
    <property type="entry name" value="HisK_dim/P_sf"/>
</dbReference>
<dbReference type="SMART" id="SM00388">
    <property type="entry name" value="HisKA"/>
    <property type="match status" value="1"/>
</dbReference>
<dbReference type="Proteomes" id="UP000054623">
    <property type="component" value="Unassembled WGS sequence"/>
</dbReference>
<name>A0A0W1JH11_DESHA</name>
<dbReference type="InterPro" id="IPR003661">
    <property type="entry name" value="HisK_dim/P_dom"/>
</dbReference>
<dbReference type="SUPFAM" id="SSF49785">
    <property type="entry name" value="Galactose-binding domain-like"/>
    <property type="match status" value="1"/>
</dbReference>
<dbReference type="Pfam" id="PF00072">
    <property type="entry name" value="Response_reg"/>
    <property type="match status" value="1"/>
</dbReference>
<evidence type="ECO:0000256" key="9">
    <source>
        <dbReference type="PROSITE-ProRule" id="PRU00169"/>
    </source>
</evidence>
<feature type="transmembrane region" description="Helical" evidence="10">
    <location>
        <begin position="369"/>
        <end position="391"/>
    </location>
</feature>
<keyword evidence="7" id="KW-0902">Two-component regulatory system</keyword>
<dbReference type="PRINTS" id="PR00344">
    <property type="entry name" value="BCTRLSENSOR"/>
</dbReference>
<dbReference type="InterPro" id="IPR003594">
    <property type="entry name" value="HATPase_dom"/>
</dbReference>
<dbReference type="EMBL" id="LOCK01000029">
    <property type="protein sequence ID" value="KTE90916.1"/>
    <property type="molecule type" value="Genomic_DNA"/>
</dbReference>
<dbReference type="CDD" id="cd00082">
    <property type="entry name" value="HisKA"/>
    <property type="match status" value="1"/>
</dbReference>
<dbReference type="AlphaFoldDB" id="A0A0W1JH11"/>
<feature type="transmembrane region" description="Helical" evidence="10">
    <location>
        <begin position="241"/>
        <end position="258"/>
    </location>
</feature>
<reference evidence="13 14" key="1">
    <citation type="submission" date="2015-12" db="EMBL/GenBank/DDBJ databases">
        <title>Draft Genome Sequence of Desulfitobacterium hafniense Strain DH, a Sulfate-reducing Bacterium Isolated from Paddy Soils.</title>
        <authorList>
            <person name="Bao P."/>
            <person name="Zhang X."/>
            <person name="Li G."/>
        </authorList>
    </citation>
    <scope>NUCLEOTIDE SEQUENCE [LARGE SCALE GENOMIC DNA]</scope>
    <source>
        <strain evidence="13 14">DH</strain>
    </source>
</reference>
<feature type="transmembrane region" description="Helical" evidence="10">
    <location>
        <begin position="208"/>
        <end position="229"/>
    </location>
</feature>
<feature type="domain" description="Response regulatory" evidence="12">
    <location>
        <begin position="695"/>
        <end position="810"/>
    </location>
</feature>
<dbReference type="PROSITE" id="PS50110">
    <property type="entry name" value="RESPONSE_REGULATORY"/>
    <property type="match status" value="1"/>
</dbReference>
<dbReference type="InterPro" id="IPR036890">
    <property type="entry name" value="HATPase_C_sf"/>
</dbReference>
<comment type="function">
    <text evidence="8">May play the central regulatory role in sporulation. It may be an element of the effector pathway responsible for the activation of sporulation genes in response to nutritional stress. Spo0A may act in concert with spo0H (a sigma factor) to control the expression of some genes that are critical to the sporulation process.</text>
</comment>
<dbReference type="InterPro" id="IPR011623">
    <property type="entry name" value="7TMR_DISM_rcpt_extracell_dom1"/>
</dbReference>
<evidence type="ECO:0000256" key="8">
    <source>
        <dbReference type="ARBA" id="ARBA00024867"/>
    </source>
</evidence>
<dbReference type="Pfam" id="PF02518">
    <property type="entry name" value="HATPase_c"/>
    <property type="match status" value="2"/>
</dbReference>
<evidence type="ECO:0000259" key="11">
    <source>
        <dbReference type="PROSITE" id="PS50109"/>
    </source>
</evidence>
<dbReference type="InterPro" id="IPR001789">
    <property type="entry name" value="Sig_transdc_resp-reg_receiver"/>
</dbReference>
<dbReference type="Pfam" id="PF06580">
    <property type="entry name" value="His_kinase"/>
    <property type="match status" value="1"/>
</dbReference>
<dbReference type="Pfam" id="PF07695">
    <property type="entry name" value="7TMR-DISM_7TM"/>
    <property type="match status" value="1"/>
</dbReference>
<evidence type="ECO:0000256" key="3">
    <source>
        <dbReference type="ARBA" id="ARBA00018672"/>
    </source>
</evidence>
<evidence type="ECO:0000256" key="6">
    <source>
        <dbReference type="ARBA" id="ARBA00022777"/>
    </source>
</evidence>
<dbReference type="OrthoDB" id="9809348at2"/>
<dbReference type="InterPro" id="IPR010559">
    <property type="entry name" value="Sig_transdc_His_kin_internal"/>
</dbReference>
<dbReference type="SMART" id="SM00387">
    <property type="entry name" value="HATPase_c"/>
    <property type="match status" value="2"/>
</dbReference>
<dbReference type="GO" id="GO:0000155">
    <property type="term" value="F:phosphorelay sensor kinase activity"/>
    <property type="evidence" value="ECO:0007669"/>
    <property type="project" value="InterPro"/>
</dbReference>
<dbReference type="InterPro" id="IPR008979">
    <property type="entry name" value="Galactose-bd-like_sf"/>
</dbReference>
<keyword evidence="4 9" id="KW-0597">Phosphoprotein</keyword>
<keyword evidence="10" id="KW-0472">Membrane</keyword>
<feature type="transmembrane region" description="Helical" evidence="10">
    <location>
        <begin position="397"/>
        <end position="414"/>
    </location>
</feature>
<feature type="transmembrane region" description="Helical" evidence="10">
    <location>
        <begin position="14"/>
        <end position="33"/>
    </location>
</feature>
<dbReference type="SUPFAM" id="SSF47384">
    <property type="entry name" value="Homodimeric domain of signal transducing histidine kinase"/>
    <property type="match status" value="1"/>
</dbReference>
<dbReference type="InterPro" id="IPR005467">
    <property type="entry name" value="His_kinase_dom"/>
</dbReference>
<dbReference type="Pfam" id="PF00512">
    <property type="entry name" value="HisKA"/>
    <property type="match status" value="1"/>
</dbReference>
<dbReference type="Gene3D" id="3.30.565.10">
    <property type="entry name" value="Histidine kinase-like ATPase, C-terminal domain"/>
    <property type="match status" value="2"/>
</dbReference>
<feature type="transmembrane region" description="Helical" evidence="10">
    <location>
        <begin position="510"/>
        <end position="530"/>
    </location>
</feature>
<dbReference type="PANTHER" id="PTHR43047">
    <property type="entry name" value="TWO-COMPONENT HISTIDINE PROTEIN KINASE"/>
    <property type="match status" value="1"/>
</dbReference>
<dbReference type="GO" id="GO:0005886">
    <property type="term" value="C:plasma membrane"/>
    <property type="evidence" value="ECO:0007669"/>
    <property type="project" value="TreeGrafter"/>
</dbReference>
<feature type="modified residue" description="4-aspartylphosphate" evidence="9">
    <location>
        <position position="743"/>
    </location>
</feature>
<dbReference type="PROSITE" id="PS50109">
    <property type="entry name" value="HIS_KIN"/>
    <property type="match status" value="2"/>
</dbReference>
<dbReference type="Gene3D" id="1.10.287.130">
    <property type="match status" value="1"/>
</dbReference>
<evidence type="ECO:0000313" key="14">
    <source>
        <dbReference type="Proteomes" id="UP000054623"/>
    </source>
</evidence>
<evidence type="ECO:0000256" key="4">
    <source>
        <dbReference type="ARBA" id="ARBA00022553"/>
    </source>
</evidence>
<evidence type="ECO:0000313" key="13">
    <source>
        <dbReference type="EMBL" id="KTE90916.1"/>
    </source>
</evidence>
<evidence type="ECO:0000259" key="12">
    <source>
        <dbReference type="PROSITE" id="PS50110"/>
    </source>
</evidence>
<dbReference type="SMART" id="SM00448">
    <property type="entry name" value="REC"/>
    <property type="match status" value="1"/>
</dbReference>
<dbReference type="GO" id="GO:0009927">
    <property type="term" value="F:histidine phosphotransfer kinase activity"/>
    <property type="evidence" value="ECO:0007669"/>
    <property type="project" value="TreeGrafter"/>
</dbReference>
<proteinExistence type="predicted"/>
<dbReference type="PANTHER" id="PTHR43047:SF72">
    <property type="entry name" value="OSMOSENSING HISTIDINE PROTEIN KINASE SLN1"/>
    <property type="match status" value="1"/>
</dbReference>
<feature type="domain" description="Histidine kinase" evidence="11">
    <location>
        <begin position="923"/>
        <end position="1021"/>
    </location>
</feature>
<feature type="transmembrane region" description="Helical" evidence="10">
    <location>
        <begin position="278"/>
        <end position="295"/>
    </location>
</feature>
<feature type="domain" description="Histidine kinase" evidence="11">
    <location>
        <begin position="445"/>
        <end position="663"/>
    </location>
</feature>
<organism evidence="13 14">
    <name type="scientific">Desulfitobacterium hafniense</name>
    <name type="common">Desulfitobacterium frappieri</name>
    <dbReference type="NCBI Taxonomy" id="49338"/>
    <lineage>
        <taxon>Bacteria</taxon>
        <taxon>Bacillati</taxon>
        <taxon>Bacillota</taxon>
        <taxon>Clostridia</taxon>
        <taxon>Eubacteriales</taxon>
        <taxon>Desulfitobacteriaceae</taxon>
        <taxon>Desulfitobacterium</taxon>
    </lineage>
</organism>
<dbReference type="Gene3D" id="3.40.50.2300">
    <property type="match status" value="1"/>
</dbReference>
<evidence type="ECO:0000256" key="2">
    <source>
        <dbReference type="ARBA" id="ARBA00012438"/>
    </source>
</evidence>
<dbReference type="InterPro" id="IPR004358">
    <property type="entry name" value="Sig_transdc_His_kin-like_C"/>
</dbReference>
<protein>
    <recommendedName>
        <fullName evidence="3">Stage 0 sporulation protein A homolog</fullName>
        <ecNumber evidence="2">2.7.13.3</ecNumber>
    </recommendedName>
</protein>
<dbReference type="InterPro" id="IPR011006">
    <property type="entry name" value="CheY-like_superfamily"/>
</dbReference>
<dbReference type="SUPFAM" id="SSF52172">
    <property type="entry name" value="CheY-like"/>
    <property type="match status" value="1"/>
</dbReference>
<dbReference type="Gene3D" id="2.60.120.260">
    <property type="entry name" value="Galactose-binding domain-like"/>
    <property type="match status" value="1"/>
</dbReference>
<keyword evidence="5" id="KW-0808">Transferase</keyword>
<dbReference type="SUPFAM" id="SSF55874">
    <property type="entry name" value="ATPase domain of HSP90 chaperone/DNA topoisomerase II/histidine kinase"/>
    <property type="match status" value="2"/>
</dbReference>
<dbReference type="EC" id="2.7.13.3" evidence="2"/>
<evidence type="ECO:0000256" key="7">
    <source>
        <dbReference type="ARBA" id="ARBA00023012"/>
    </source>
</evidence>
<feature type="transmembrane region" description="Helical" evidence="10">
    <location>
        <begin position="307"/>
        <end position="328"/>
    </location>
</feature>
<accession>A0A0W1JH11</accession>
<keyword evidence="10" id="KW-1133">Transmembrane helix</keyword>
<keyword evidence="10" id="KW-0812">Transmembrane</keyword>
<evidence type="ECO:0000256" key="10">
    <source>
        <dbReference type="SAM" id="Phobius"/>
    </source>
</evidence>
<feature type="transmembrane region" description="Helical" evidence="10">
    <location>
        <begin position="334"/>
        <end position="357"/>
    </location>
</feature>
<evidence type="ECO:0000256" key="5">
    <source>
        <dbReference type="ARBA" id="ARBA00022679"/>
    </source>
</evidence>
<evidence type="ECO:0000256" key="1">
    <source>
        <dbReference type="ARBA" id="ARBA00000085"/>
    </source>
</evidence>
<gene>
    <name evidence="13" type="ORF">AT727_22905</name>
</gene>